<dbReference type="RefSeq" id="XP_070444124.1">
    <property type="nucleotide sequence ID" value="XM_070588023.1"/>
</dbReference>
<dbReference type="PANTHER" id="PTHR12178:SF3">
    <property type="entry name" value="N-TERMINAL EF-HAND CALCIUM-BINDING PROTEIN 3"/>
    <property type="match status" value="1"/>
</dbReference>
<gene>
    <name evidence="7" type="primary">NECAB3</name>
</gene>
<feature type="domain" description="EF-hand" evidence="4">
    <location>
        <begin position="28"/>
        <end position="63"/>
    </location>
</feature>
<keyword evidence="1" id="KW-0479">Metal-binding</keyword>
<dbReference type="InterPro" id="IPR011008">
    <property type="entry name" value="Dimeric_a/b-barrel"/>
</dbReference>
<dbReference type="PROSITE" id="PS00018">
    <property type="entry name" value="EF_HAND_1"/>
    <property type="match status" value="1"/>
</dbReference>
<sequence length="456" mass="50584">MACAGLLTVCLIRPPAPEPPRPPAPAPAGHALFQDVFRRADKNDDGKLSFEEFQNYFADGVLSPGELRELFGGIDGHPTDFAHHTASSWDPKIARPESPPMVQPTGAPPATIPASCRDQRMPGDSWAPPASTHGCSNLETEKLCDYFSEHLGVYQPVLAALESLNRAVLTAMDTTKLEYERASKVDQFVTRFLLRETVSQLQALQSSLEGASDTLEAQALGPRSDEDSVEVQSRPRGSRRAGRRALRSVSWSPTWSPGSSDTGAPVVGWEEGPGRVQQPQCPQCLLFHCSSVHPQMPPKLSPPGPPTPGQSSEAELQWRLQVNRLQELIDQLECKAPRLEPLHEEELTKGPDSHILVAQRQMQVAEEALQDFHRALCCYVDFTGAQSHCLHVSAQKMLDNASFTLYEFWQDEASWRRHQQSACSKAFQRILIDHLRAPDTLTTVFFPASWWIMNNN</sequence>
<evidence type="ECO:0000313" key="7">
    <source>
        <dbReference type="RefSeq" id="XP_070444124.1"/>
    </source>
</evidence>
<dbReference type="InterPro" id="IPR007138">
    <property type="entry name" value="ABM_dom"/>
</dbReference>
<dbReference type="InterPro" id="IPR002048">
    <property type="entry name" value="EF_hand_dom"/>
</dbReference>
<evidence type="ECO:0000259" key="5">
    <source>
        <dbReference type="PROSITE" id="PS51725"/>
    </source>
</evidence>
<dbReference type="Gene3D" id="1.10.238.10">
    <property type="entry name" value="EF-hand"/>
    <property type="match status" value="1"/>
</dbReference>
<dbReference type="InterPro" id="IPR018247">
    <property type="entry name" value="EF_Hand_1_Ca_BS"/>
</dbReference>
<evidence type="ECO:0000256" key="1">
    <source>
        <dbReference type="ARBA" id="ARBA00022723"/>
    </source>
</evidence>
<dbReference type="SUPFAM" id="SSF47473">
    <property type="entry name" value="EF-hand"/>
    <property type="match status" value="1"/>
</dbReference>
<dbReference type="PANTHER" id="PTHR12178">
    <property type="entry name" value="EF-HAND DOMAIN-CONTAINING PROTEIN"/>
    <property type="match status" value="1"/>
</dbReference>
<dbReference type="InterPro" id="IPR039862">
    <property type="entry name" value="NECAB1/2/3"/>
</dbReference>
<organism evidence="6 7">
    <name type="scientific">Equus przewalskii</name>
    <name type="common">Przewalski's horse</name>
    <name type="synonym">Equus caballus przewalskii</name>
    <dbReference type="NCBI Taxonomy" id="9798"/>
    <lineage>
        <taxon>Eukaryota</taxon>
        <taxon>Metazoa</taxon>
        <taxon>Chordata</taxon>
        <taxon>Craniata</taxon>
        <taxon>Vertebrata</taxon>
        <taxon>Euteleostomi</taxon>
        <taxon>Mammalia</taxon>
        <taxon>Eutheria</taxon>
        <taxon>Laurasiatheria</taxon>
        <taxon>Perissodactyla</taxon>
        <taxon>Equidae</taxon>
        <taxon>Equus</taxon>
    </lineage>
</organism>
<dbReference type="PROSITE" id="PS51725">
    <property type="entry name" value="ABM"/>
    <property type="match status" value="1"/>
</dbReference>
<dbReference type="SMART" id="SM00054">
    <property type="entry name" value="EFh"/>
    <property type="match status" value="1"/>
</dbReference>
<keyword evidence="2" id="KW-0106">Calcium</keyword>
<feature type="region of interest" description="Disordered" evidence="3">
    <location>
        <begin position="219"/>
        <end position="266"/>
    </location>
</feature>
<evidence type="ECO:0000259" key="4">
    <source>
        <dbReference type="PROSITE" id="PS50222"/>
    </source>
</evidence>
<dbReference type="GeneID" id="103541512"/>
<evidence type="ECO:0000256" key="3">
    <source>
        <dbReference type="SAM" id="MobiDB-lite"/>
    </source>
</evidence>
<evidence type="ECO:0000256" key="2">
    <source>
        <dbReference type="ARBA" id="ARBA00022837"/>
    </source>
</evidence>
<feature type="compositionally biased region" description="Basic residues" evidence="3">
    <location>
        <begin position="236"/>
        <end position="246"/>
    </location>
</feature>
<accession>A0ABM4LUK2</accession>
<dbReference type="Gene3D" id="3.30.70.100">
    <property type="match status" value="1"/>
</dbReference>
<proteinExistence type="predicted"/>
<reference evidence="7" key="1">
    <citation type="submission" date="2025-08" db="UniProtKB">
        <authorList>
            <consortium name="RefSeq"/>
        </authorList>
    </citation>
    <scope>IDENTIFICATION</scope>
    <source>
        <tissue evidence="7">Blood</tissue>
    </source>
</reference>
<keyword evidence="6" id="KW-1185">Reference proteome</keyword>
<feature type="compositionally biased region" description="Polar residues" evidence="3">
    <location>
        <begin position="251"/>
        <end position="262"/>
    </location>
</feature>
<protein>
    <submittedName>
        <fullName evidence="7">N-terminal EF-hand calcium-binding protein 3 isoform X1</fullName>
    </submittedName>
</protein>
<name>A0ABM4LUK2_EQUPR</name>
<dbReference type="PROSITE" id="PS50222">
    <property type="entry name" value="EF_HAND_2"/>
    <property type="match status" value="1"/>
</dbReference>
<evidence type="ECO:0000313" key="6">
    <source>
        <dbReference type="Proteomes" id="UP001652662"/>
    </source>
</evidence>
<dbReference type="SUPFAM" id="SSF54909">
    <property type="entry name" value="Dimeric alpha+beta barrel"/>
    <property type="match status" value="1"/>
</dbReference>
<feature type="domain" description="ABM" evidence="5">
    <location>
        <begin position="356"/>
        <end position="445"/>
    </location>
</feature>
<dbReference type="Pfam" id="PF13202">
    <property type="entry name" value="EF-hand_5"/>
    <property type="match status" value="1"/>
</dbReference>
<dbReference type="Proteomes" id="UP001652662">
    <property type="component" value="Chromosome 21"/>
</dbReference>
<dbReference type="Pfam" id="PF03992">
    <property type="entry name" value="ABM"/>
    <property type="match status" value="1"/>
</dbReference>
<dbReference type="InterPro" id="IPR011992">
    <property type="entry name" value="EF-hand-dom_pair"/>
</dbReference>